<feature type="compositionally biased region" description="Basic and acidic residues" evidence="8">
    <location>
        <begin position="1216"/>
        <end position="1232"/>
    </location>
</feature>
<dbReference type="InterPro" id="IPR011009">
    <property type="entry name" value="Kinase-like_dom_sf"/>
</dbReference>
<feature type="region of interest" description="Disordered" evidence="8">
    <location>
        <begin position="473"/>
        <end position="495"/>
    </location>
</feature>
<feature type="compositionally biased region" description="Polar residues" evidence="8">
    <location>
        <begin position="1233"/>
        <end position="1244"/>
    </location>
</feature>
<dbReference type="Pfam" id="PF00069">
    <property type="entry name" value="Pkinase"/>
    <property type="match status" value="1"/>
</dbReference>
<dbReference type="InterPro" id="IPR000719">
    <property type="entry name" value="Prot_kinase_dom"/>
</dbReference>
<reference evidence="12 13" key="1">
    <citation type="submission" date="2025-05" db="UniProtKB">
        <authorList>
            <consortium name="RefSeq"/>
        </authorList>
    </citation>
    <scope>IDENTIFICATION</scope>
    <source>
        <tissue evidence="12 13">Whole larvae</tissue>
    </source>
</reference>
<evidence type="ECO:0000256" key="2">
    <source>
        <dbReference type="ARBA" id="ARBA00022454"/>
    </source>
</evidence>
<dbReference type="CDD" id="cd13981">
    <property type="entry name" value="STKc_Bub1_BubR1"/>
    <property type="match status" value="1"/>
</dbReference>
<dbReference type="GO" id="GO:0032991">
    <property type="term" value="C:protein-containing complex"/>
    <property type="evidence" value="ECO:0007669"/>
    <property type="project" value="UniProtKB-ARBA"/>
</dbReference>
<keyword evidence="3 7" id="KW-0547">Nucleotide-binding</keyword>
<evidence type="ECO:0000259" key="9">
    <source>
        <dbReference type="PROSITE" id="PS50011"/>
    </source>
</evidence>
<evidence type="ECO:0000313" key="13">
    <source>
        <dbReference type="RefSeq" id="XP_026755382.2"/>
    </source>
</evidence>
<evidence type="ECO:0000256" key="7">
    <source>
        <dbReference type="PROSITE-ProRule" id="PRU10141"/>
    </source>
</evidence>
<dbReference type="InterPro" id="IPR008271">
    <property type="entry name" value="Ser/Thr_kinase_AS"/>
</dbReference>
<sequence length="1620" mass="183536">MDIDVSKENIQPLRGGRNFMQLGTALQAQSDVDVQRQLQLQKEEHEAAIRHYQGPDPLDPWFNYIQWVEQCYPKHGHEGHIDKLIKDCLQIFEKDTRYFQDRRLVKLWIKYVDCLSNPLEIYQRLYNTGIGVECSEFYRAWACYCEESGDYKKANQVYMLGLQAKAQPLDELEQAHMNFQLFFAQRMLHDDSPTKRKAASALAETRMALTSLKSFKRRNIASVPVQRVGESIRSVHPGVVRQQQQHLNKPSSNIIVNVFEDAPSTSHASHGIPVAEDAGPASLVQACSNLENEKEVGIWTNPKTKMVHTNVVPHQPLPFTPYEDEDDVLRLPENHMAYCADDLSFTVPLCVPDPPDTTKIPCYNKSQVYVNDQEYSLEEIRSKKYNLIKKVKTEKPANVEVPPRYGSINETLAQCSALETLANCALDTEQDHLGQLMPLTMPTLQNITKVTNMHSPGEPKVLVNLDSKEFSELSAKKNDENQKPSHYGSDKENQMDKLANTSNYANENSPAPYVKNNLMEEFNRSLMGNLLGDSVTVNTKEARWELRNLFNDNEPSMVQPVVQQFEVPNFDIHEDRSMTIAINTKKKQEIVDVRTLPEDKENANKFAAPVIAPQNVNKTAFYEEPSCTQVFNFNIKDASTPNMSQFKKPTNCVDPSTKFPSVPKFCIDESVIEHADPGVGKREESSRQHATDQHATVENQGAGLSVIMEATREYNSKSGSSSSGQSTRTNFTGYTTNFDSMYNNPNDPSQQPTSSKRSSLSTQPRMPNGTFARVYPQKREQPENKPVAPSTSVPYLSHDHQYQKPMPPNYNGYSPQRSMHSHYQQNFSYQQGYTGNQVMNQQQQQQQQGYASPSPSAYHSPQHPGMQSPHAINQAVPPGFQSPTYSTQVGYHSPGHVMMSPQQQQQQQFSGRQEYQYSSQTDRQHIYVNQQQQQAAAVFQSPPHQTQYQNNQYYQRTSAAATSPSYNQQNYLNMHNQYNNTNMYSNVNSHTNNQSFNAMQSPYRQPPKQAVESTSGYGAQNNQSFQVYQSPQLSQNNYRNAPHSTNVPTENTDSHIRQEPHMNASLKPQERDIKEQTATNKVTTQSKPVAHHKNQTSALRTIRHDQPNVKIGQNSPDIGFSNQFLNFISNRNEPKDNANTPKFSNSPSISQKMHKNLYVSSPEQAQVPPSSGLSDSDSKDGMTAQTVMPIQSAKISHSVEKQKDISKRQLDFEHRVEIQSEDSRDSVSKESRISSVYSRQSDFQSDGYGMDVDSENSMECGAFKSTHSISLVETSDIPRPADIDFPKVIDPFNKKILSSLLEYVKFPNKTHADGYVEVRSVPKLQPTTTISIGNNRFSIEKQLGKGNYGAVFLCLDIHSNKTVAVKYQKPSRPWEFYICQEIKARIKDPFMLPGYMDITTAFLGDNASLFVSEYSKYGSLLDVANKVRVATSKCINEFIVILLTSEMLSIVHYLHKAQIIHADIKPDNFLLMKIPAQEWRTPSLQLIDLGCAIDMSLFPEGTTFNELIATEGFTCTEMREGKPWTYQTDLYCLAGTIHVILMGSYMKVANRLGQWNIDKKLPRYMKVSLWDKIFTTLLNVPDCNNLPDLMDLKNEVDSVLSEIDNLGSQLRNFANVLKSR</sequence>
<dbReference type="InterPro" id="IPR013212">
    <property type="entry name" value="Mad3/Bub1_I"/>
</dbReference>
<dbReference type="PROSITE" id="PS00108">
    <property type="entry name" value="PROTEIN_KINASE_ST"/>
    <property type="match status" value="1"/>
</dbReference>
<feature type="compositionally biased region" description="Polar residues" evidence="8">
    <location>
        <begin position="909"/>
        <end position="918"/>
    </location>
</feature>
<evidence type="ECO:0000256" key="6">
    <source>
        <dbReference type="ARBA" id="ARBA00023328"/>
    </source>
</evidence>
<feature type="compositionally biased region" description="Low complexity" evidence="8">
    <location>
        <begin position="841"/>
        <end position="864"/>
    </location>
</feature>
<dbReference type="GO" id="GO:0005634">
    <property type="term" value="C:nucleus"/>
    <property type="evidence" value="ECO:0007669"/>
    <property type="project" value="TreeGrafter"/>
</dbReference>
<keyword evidence="6" id="KW-0137">Centromere</keyword>
<dbReference type="GO" id="GO:0000776">
    <property type="term" value="C:kinetochore"/>
    <property type="evidence" value="ECO:0007669"/>
    <property type="project" value="UniProtKB-KW"/>
</dbReference>
<feature type="compositionally biased region" description="Polar residues" evidence="8">
    <location>
        <begin position="1035"/>
        <end position="1051"/>
    </location>
</feature>
<evidence type="ECO:0000256" key="5">
    <source>
        <dbReference type="ARBA" id="ARBA00022840"/>
    </source>
</evidence>
<feature type="compositionally biased region" description="Polar residues" evidence="8">
    <location>
        <begin position="727"/>
        <end position="765"/>
    </location>
</feature>
<feature type="binding site" evidence="7">
    <location>
        <position position="1366"/>
    </location>
    <ligand>
        <name>ATP</name>
        <dbReference type="ChEBI" id="CHEBI:30616"/>
    </ligand>
</feature>
<dbReference type="InterPro" id="IPR017441">
    <property type="entry name" value="Protein_kinase_ATP_BS"/>
</dbReference>
<evidence type="ECO:0000259" key="10">
    <source>
        <dbReference type="PROSITE" id="PS51489"/>
    </source>
</evidence>
<organism evidence="11 13">
    <name type="scientific">Galleria mellonella</name>
    <name type="common">Greater wax moth</name>
    <dbReference type="NCBI Taxonomy" id="7137"/>
    <lineage>
        <taxon>Eukaryota</taxon>
        <taxon>Metazoa</taxon>
        <taxon>Ecdysozoa</taxon>
        <taxon>Arthropoda</taxon>
        <taxon>Hexapoda</taxon>
        <taxon>Insecta</taxon>
        <taxon>Pterygota</taxon>
        <taxon>Neoptera</taxon>
        <taxon>Endopterygota</taxon>
        <taxon>Lepidoptera</taxon>
        <taxon>Glossata</taxon>
        <taxon>Ditrysia</taxon>
        <taxon>Pyraloidea</taxon>
        <taxon>Pyralidae</taxon>
        <taxon>Galleriinae</taxon>
        <taxon>Galleria</taxon>
    </lineage>
</organism>
<evidence type="ECO:0000256" key="3">
    <source>
        <dbReference type="ARBA" id="ARBA00022741"/>
    </source>
</evidence>
<dbReference type="PROSITE" id="PS00107">
    <property type="entry name" value="PROTEIN_KINASE_ATP"/>
    <property type="match status" value="1"/>
</dbReference>
<dbReference type="GO" id="GO:0007094">
    <property type="term" value="P:mitotic spindle assembly checkpoint signaling"/>
    <property type="evidence" value="ECO:0007669"/>
    <property type="project" value="InterPro"/>
</dbReference>
<dbReference type="Proteomes" id="UP001652740">
    <property type="component" value="Unplaced"/>
</dbReference>
<dbReference type="Gene3D" id="1.10.510.10">
    <property type="entry name" value="Transferase(Phosphotransferase) domain 1"/>
    <property type="match status" value="1"/>
</dbReference>
<evidence type="ECO:0000313" key="14">
    <source>
        <dbReference type="RefSeq" id="XP_031765925.2"/>
    </source>
</evidence>
<dbReference type="Pfam" id="PF08311">
    <property type="entry name" value="Mad3_BUB1_I"/>
    <property type="match status" value="1"/>
</dbReference>
<dbReference type="GO" id="GO:0005524">
    <property type="term" value="F:ATP binding"/>
    <property type="evidence" value="ECO:0007669"/>
    <property type="project" value="UniProtKB-UniRule"/>
</dbReference>
<dbReference type="InterPro" id="IPR015661">
    <property type="entry name" value="Bub1/Mad3"/>
</dbReference>
<feature type="compositionally biased region" description="Basic and acidic residues" evidence="8">
    <location>
        <begin position="676"/>
        <end position="692"/>
    </location>
</feature>
<feature type="domain" description="BUB1 N-terminal" evidence="10">
    <location>
        <begin position="45"/>
        <end position="201"/>
    </location>
</feature>
<dbReference type="SMART" id="SM00777">
    <property type="entry name" value="Mad3_BUB1_I"/>
    <property type="match status" value="1"/>
</dbReference>
<feature type="compositionally biased region" description="Low complexity" evidence="8">
    <location>
        <begin position="716"/>
        <end position="726"/>
    </location>
</feature>
<dbReference type="RefSeq" id="XP_031765925.2">
    <property type="nucleotide sequence ID" value="XM_031910065.2"/>
</dbReference>
<keyword evidence="4" id="KW-0995">Kinetochore</keyword>
<feature type="region of interest" description="Disordered" evidence="8">
    <location>
        <begin position="1130"/>
        <end position="1149"/>
    </location>
</feature>
<name>A0A6J1WKW8_GALME</name>
<feature type="region of interest" description="Disordered" evidence="8">
    <location>
        <begin position="979"/>
        <end position="1016"/>
    </location>
</feature>
<dbReference type="RefSeq" id="XP_026755382.2">
    <property type="nucleotide sequence ID" value="XM_026899581.3"/>
</dbReference>
<feature type="compositionally biased region" description="Polar residues" evidence="8">
    <location>
        <begin position="881"/>
        <end position="890"/>
    </location>
</feature>
<feature type="region of interest" description="Disordered" evidence="8">
    <location>
        <begin position="1161"/>
        <end position="1181"/>
    </location>
</feature>
<feature type="region of interest" description="Disordered" evidence="8">
    <location>
        <begin position="1035"/>
        <end position="1117"/>
    </location>
</feature>
<evidence type="ECO:0000256" key="1">
    <source>
        <dbReference type="ARBA" id="ARBA00004629"/>
    </source>
</evidence>
<dbReference type="PROSITE" id="PS50011">
    <property type="entry name" value="PROTEIN_KINASE_DOM"/>
    <property type="match status" value="1"/>
</dbReference>
<dbReference type="PROSITE" id="PS51489">
    <property type="entry name" value="BUB1_N"/>
    <property type="match status" value="1"/>
</dbReference>
<evidence type="ECO:0000256" key="4">
    <source>
        <dbReference type="ARBA" id="ARBA00022838"/>
    </source>
</evidence>
<comment type="subcellular location">
    <subcellularLocation>
        <location evidence="1">Chromosome</location>
        <location evidence="1">Centromere</location>
        <location evidence="1">Kinetochore</location>
    </subcellularLocation>
</comment>
<evidence type="ECO:0000313" key="11">
    <source>
        <dbReference type="Proteomes" id="UP001652740"/>
    </source>
</evidence>
<feature type="region of interest" description="Disordered" evidence="8">
    <location>
        <begin position="1216"/>
        <end position="1246"/>
    </location>
</feature>
<dbReference type="SUPFAM" id="SSF56112">
    <property type="entry name" value="Protein kinase-like (PK-like)"/>
    <property type="match status" value="1"/>
</dbReference>
<feature type="region of interest" description="Disordered" evidence="8">
    <location>
        <begin position="840"/>
        <end position="918"/>
    </location>
</feature>
<keyword evidence="11" id="KW-1185">Reference proteome</keyword>
<proteinExistence type="predicted"/>
<dbReference type="RefSeq" id="XP_026755381.2">
    <property type="nucleotide sequence ID" value="XM_026899580.3"/>
</dbReference>
<feature type="region of interest" description="Disordered" evidence="8">
    <location>
        <begin position="676"/>
        <end position="819"/>
    </location>
</feature>
<feature type="compositionally biased region" description="Polar residues" evidence="8">
    <location>
        <begin position="979"/>
        <end position="1003"/>
    </location>
</feature>
<accession>A0A6J1WKW8</accession>
<protein>
    <submittedName>
        <fullName evidence="12 13">Mitotic checkpoint serine/threonine-protein kinase BUB1 beta-like</fullName>
    </submittedName>
</protein>
<dbReference type="GO" id="GO:0004672">
    <property type="term" value="F:protein kinase activity"/>
    <property type="evidence" value="ECO:0007669"/>
    <property type="project" value="InterPro"/>
</dbReference>
<dbReference type="PANTHER" id="PTHR14030">
    <property type="entry name" value="MITOTIC CHECKPOINT SERINE/THREONINE-PROTEIN KINASE BUB1"/>
    <property type="match status" value="1"/>
</dbReference>
<keyword evidence="5 7" id="KW-0067">ATP-binding</keyword>
<dbReference type="GO" id="GO:0051754">
    <property type="term" value="P:meiotic sister chromatid cohesion, centromeric"/>
    <property type="evidence" value="ECO:0007669"/>
    <property type="project" value="TreeGrafter"/>
</dbReference>
<feature type="domain" description="Protein kinase" evidence="9">
    <location>
        <begin position="1337"/>
        <end position="1620"/>
    </location>
</feature>
<evidence type="ECO:0000256" key="8">
    <source>
        <dbReference type="SAM" id="MobiDB-lite"/>
    </source>
</evidence>
<dbReference type="SMART" id="SM00220">
    <property type="entry name" value="S_TKc"/>
    <property type="match status" value="1"/>
</dbReference>
<gene>
    <name evidence="12 13 14" type="primary">LOC113515394</name>
</gene>
<evidence type="ECO:0000313" key="12">
    <source>
        <dbReference type="RefSeq" id="XP_026755381.2"/>
    </source>
</evidence>
<dbReference type="PANTHER" id="PTHR14030:SF4">
    <property type="entry name" value="BUB1 KINASE, ISOFORM A-RELATED"/>
    <property type="match status" value="1"/>
</dbReference>
<keyword evidence="2" id="KW-0158">Chromosome</keyword>
<dbReference type="Gene3D" id="1.25.40.430">
    <property type="match status" value="1"/>
</dbReference>
<dbReference type="KEGG" id="gmw:113515394"/>
<dbReference type="GeneID" id="113515394"/>
<feature type="compositionally biased region" description="Polar residues" evidence="8">
    <location>
        <begin position="1076"/>
        <end position="1087"/>
    </location>
</feature>